<proteinExistence type="predicted"/>
<evidence type="ECO:0000313" key="1">
    <source>
        <dbReference type="EMBL" id="JAH76967.1"/>
    </source>
</evidence>
<accession>A0A0E9VFW2</accession>
<reference evidence="1" key="1">
    <citation type="submission" date="2014-11" db="EMBL/GenBank/DDBJ databases">
        <authorList>
            <person name="Amaro Gonzalez C."/>
        </authorList>
    </citation>
    <scope>NUCLEOTIDE SEQUENCE</scope>
</reference>
<name>A0A0E9VFW2_ANGAN</name>
<dbReference type="EMBL" id="GBXM01031610">
    <property type="protein sequence ID" value="JAH76967.1"/>
    <property type="molecule type" value="Transcribed_RNA"/>
</dbReference>
<dbReference type="AlphaFoldDB" id="A0A0E9VFW2"/>
<protein>
    <submittedName>
        <fullName evidence="1">Uncharacterized protein</fullName>
    </submittedName>
</protein>
<sequence length="23" mass="2664">MHAQLRLTGNQPVFLIADNRLQK</sequence>
<reference evidence="1" key="2">
    <citation type="journal article" date="2015" name="Fish Shellfish Immunol.">
        <title>Early steps in the European eel (Anguilla anguilla)-Vibrio vulnificus interaction in the gills: Role of the RtxA13 toxin.</title>
        <authorList>
            <person name="Callol A."/>
            <person name="Pajuelo D."/>
            <person name="Ebbesson L."/>
            <person name="Teles M."/>
            <person name="MacKenzie S."/>
            <person name="Amaro C."/>
        </authorList>
    </citation>
    <scope>NUCLEOTIDE SEQUENCE</scope>
</reference>
<organism evidence="1">
    <name type="scientific">Anguilla anguilla</name>
    <name type="common">European freshwater eel</name>
    <name type="synonym">Muraena anguilla</name>
    <dbReference type="NCBI Taxonomy" id="7936"/>
    <lineage>
        <taxon>Eukaryota</taxon>
        <taxon>Metazoa</taxon>
        <taxon>Chordata</taxon>
        <taxon>Craniata</taxon>
        <taxon>Vertebrata</taxon>
        <taxon>Euteleostomi</taxon>
        <taxon>Actinopterygii</taxon>
        <taxon>Neopterygii</taxon>
        <taxon>Teleostei</taxon>
        <taxon>Anguilliformes</taxon>
        <taxon>Anguillidae</taxon>
        <taxon>Anguilla</taxon>
    </lineage>
</organism>